<protein>
    <recommendedName>
        <fullName evidence="9">Telomere-binding protein subunit alpha</fullName>
    </recommendedName>
</protein>
<name>Q330J1_9STIC</name>
<dbReference type="PANTHER" id="PTHR14513:SF0">
    <property type="entry name" value="PROTECTION OF TELOMERES PROTEIN 1"/>
    <property type="match status" value="1"/>
</dbReference>
<evidence type="ECO:0000313" key="12">
    <source>
        <dbReference type="EMBL" id="AAU43900.1"/>
    </source>
</evidence>
<dbReference type="PANTHER" id="PTHR14513">
    <property type="entry name" value="PROTECTION OF TELOMERES 1"/>
    <property type="match status" value="1"/>
</dbReference>
<dbReference type="FunFam" id="2.40.50.140:FF:000541">
    <property type="entry name" value="Telomere-binding protein subunit alpha"/>
    <property type="match status" value="1"/>
</dbReference>
<sequence>MSTAAKRGASRVAEKKAAPKDGAPKRKRGEGQRYKYVELSKASLTQAEAQHFYAVVIDATFPYKTNQDRYICSLKIVDPSLYLKSQKGTGDASDYATLVLYAKRFEDLPIIHRIGDIIRVHRATLRLYNGQRQFNANIFYNSSWALFSTDKKSALQEIGGQDAGSDLVPFAFSGKHYTFEKTEAPLVQNIRKWAQQYFTQYNVISSDMFAPLNKAQTQKGDFDVVAKILQVFELDEYTNELKLKDQSGATFFTLALKLKFPHLRAGDAVRIRSATYDETSVQKKVILLSHYSNIMTFISPSKLAKEVKAKVTDDRSVEKAALKQDVSLSAVVLTEIDKKHANLPVHSLQDLFHNIDNDKEISGKDTLRTQFFVSKIEPSDVKEWVKAYDRKTKKATSLKGAAAAKGGENIFQVQFLAKDASTQLNSNTYRILLYTHEGLGAGFFGAVKPDNLYKNNEARKKLEEYAEVLTKFNSYVDAVVERRNGFYFIKDTKIIF</sequence>
<keyword evidence="8" id="KW-0539">Nucleus</keyword>
<keyword evidence="5" id="KW-0158">Chromosome</keyword>
<feature type="compositionally biased region" description="Basic and acidic residues" evidence="10">
    <location>
        <begin position="12"/>
        <end position="29"/>
    </location>
</feature>
<dbReference type="GO" id="GO:0016233">
    <property type="term" value="P:telomere capping"/>
    <property type="evidence" value="ECO:0007669"/>
    <property type="project" value="InterPro"/>
</dbReference>
<evidence type="ECO:0000256" key="5">
    <source>
        <dbReference type="ARBA" id="ARBA00022454"/>
    </source>
</evidence>
<comment type="subcellular location">
    <subcellularLocation>
        <location evidence="2">Chromosome</location>
        <location evidence="2">Telomere</location>
    </subcellularLocation>
    <subcellularLocation>
        <location evidence="1">Nucleus</location>
    </subcellularLocation>
</comment>
<dbReference type="Pfam" id="PF02765">
    <property type="entry name" value="POT1"/>
    <property type="match status" value="2"/>
</dbReference>
<feature type="domain" description="Telomeric single stranded DNA binding POT1/Cdc13" evidence="11">
    <location>
        <begin position="36"/>
        <end position="195"/>
    </location>
</feature>
<dbReference type="AlphaFoldDB" id="Q330J1"/>
<dbReference type="GO" id="GO:0000783">
    <property type="term" value="C:nuclear telomere cap complex"/>
    <property type="evidence" value="ECO:0007669"/>
    <property type="project" value="TreeGrafter"/>
</dbReference>
<keyword evidence="6" id="KW-0779">Telomere</keyword>
<dbReference type="SUPFAM" id="SSF50249">
    <property type="entry name" value="Nucleic acid-binding proteins"/>
    <property type="match status" value="3"/>
</dbReference>
<keyword evidence="7" id="KW-0238">DNA-binding</keyword>
<dbReference type="GO" id="GO:0010521">
    <property type="term" value="F:telomerase inhibitor activity"/>
    <property type="evidence" value="ECO:0007669"/>
    <property type="project" value="TreeGrafter"/>
</dbReference>
<dbReference type="EMBL" id="AY493352">
    <property type="protein sequence ID" value="AAU43900.1"/>
    <property type="molecule type" value="Genomic_DNA"/>
</dbReference>
<proteinExistence type="inferred from homology"/>
<dbReference type="Pfam" id="PF22236">
    <property type="entry name" value="TEBP_OB2-like"/>
    <property type="match status" value="1"/>
</dbReference>
<dbReference type="InterPro" id="IPR028389">
    <property type="entry name" value="POT1"/>
</dbReference>
<dbReference type="InterPro" id="IPR012340">
    <property type="entry name" value="NA-bd_OB-fold"/>
</dbReference>
<evidence type="ECO:0000256" key="1">
    <source>
        <dbReference type="ARBA" id="ARBA00004123"/>
    </source>
</evidence>
<evidence type="ECO:0000256" key="7">
    <source>
        <dbReference type="ARBA" id="ARBA00023125"/>
    </source>
</evidence>
<evidence type="ECO:0000256" key="2">
    <source>
        <dbReference type="ARBA" id="ARBA00004574"/>
    </source>
</evidence>
<evidence type="ECO:0000256" key="8">
    <source>
        <dbReference type="ARBA" id="ARBA00023242"/>
    </source>
</evidence>
<reference evidence="12" key="1">
    <citation type="submission" date="2003-12" db="EMBL/GenBank/DDBJ databases">
        <authorList>
            <person name="Wong L.C."/>
            <person name="Landweber L.F."/>
        </authorList>
    </citation>
    <scope>NUCLEOTIDE SEQUENCE</scope>
</reference>
<organism evidence="12">
    <name type="scientific">Paraurostyla weissei</name>
    <dbReference type="NCBI Taxonomy" id="99909"/>
    <lineage>
        <taxon>Eukaryota</taxon>
        <taxon>Sar</taxon>
        <taxon>Alveolata</taxon>
        <taxon>Ciliophora</taxon>
        <taxon>Intramacronucleata</taxon>
        <taxon>Spirotrichea</taxon>
        <taxon>Stichotrichia</taxon>
        <taxon>Stichotrichida</taxon>
        <taxon>Amphisiellidae</taxon>
        <taxon>Paraurostyla</taxon>
    </lineage>
</organism>
<dbReference type="InterPro" id="IPR003415">
    <property type="entry name" value="Telomere-bd_alpha"/>
</dbReference>
<dbReference type="Gene3D" id="2.40.50.140">
    <property type="entry name" value="Nucleic acid-binding proteins"/>
    <property type="match status" value="3"/>
</dbReference>
<evidence type="ECO:0000256" key="6">
    <source>
        <dbReference type="ARBA" id="ARBA00022895"/>
    </source>
</evidence>
<dbReference type="GO" id="GO:0032210">
    <property type="term" value="P:regulation of telomere maintenance via telomerase"/>
    <property type="evidence" value="ECO:0007669"/>
    <property type="project" value="TreeGrafter"/>
</dbReference>
<comment type="subunit">
    <text evidence="4">Heterodimer of an alpha and a beta subunit.</text>
</comment>
<dbReference type="CDD" id="cd04497">
    <property type="entry name" value="hPOT1_OB1_like"/>
    <property type="match status" value="1"/>
</dbReference>
<evidence type="ECO:0000256" key="10">
    <source>
        <dbReference type="SAM" id="MobiDB-lite"/>
    </source>
</evidence>
<evidence type="ECO:0000256" key="9">
    <source>
        <dbReference type="ARBA" id="ARBA00073561"/>
    </source>
</evidence>
<comment type="similarity">
    <text evidence="3">Belongs to the telombin family.</text>
</comment>
<accession>Q330J1</accession>
<evidence type="ECO:0000259" key="11">
    <source>
        <dbReference type="SMART" id="SM00976"/>
    </source>
</evidence>
<dbReference type="GO" id="GO:0098505">
    <property type="term" value="F:G-rich strand telomeric DNA binding"/>
    <property type="evidence" value="ECO:0007669"/>
    <property type="project" value="TreeGrafter"/>
</dbReference>
<feature type="region of interest" description="Disordered" evidence="10">
    <location>
        <begin position="1"/>
        <end position="29"/>
    </location>
</feature>
<reference evidence="12" key="2">
    <citation type="journal article" date="2005" name="Proc. Natl. Acad. Sci. U.S.A.">
        <title>The evolutionary origin of a complex scrambled gene.</title>
        <authorList>
            <person name="Chang W.J."/>
            <person name="Bryson P.D."/>
            <person name="Liang H."/>
            <person name="Shin M.K."/>
            <person name="Landweber L.F."/>
        </authorList>
    </citation>
    <scope>NUCLEOTIDE SEQUENCE</scope>
</reference>
<dbReference type="InterPro" id="IPR053979">
    <property type="entry name" value="TEBP-like_OB2"/>
</dbReference>
<evidence type="ECO:0000256" key="3">
    <source>
        <dbReference type="ARBA" id="ARBA00008442"/>
    </source>
</evidence>
<evidence type="ECO:0000256" key="4">
    <source>
        <dbReference type="ARBA" id="ARBA00011355"/>
    </source>
</evidence>
<dbReference type="PIRSF" id="PIRSF015848">
    <property type="entry name" value="TEBP_alpha"/>
    <property type="match status" value="1"/>
</dbReference>
<dbReference type="InterPro" id="IPR011564">
    <property type="entry name" value="Telomer_end-bd_POT1/Cdc13"/>
</dbReference>
<dbReference type="SMART" id="SM00976">
    <property type="entry name" value="Telo_bind"/>
    <property type="match status" value="1"/>
</dbReference>
<gene>
    <name evidence="12" type="primary">aTBP</name>
</gene>